<dbReference type="GO" id="GO:0016747">
    <property type="term" value="F:acyltransferase activity, transferring groups other than amino-acyl groups"/>
    <property type="evidence" value="ECO:0007669"/>
    <property type="project" value="InterPro"/>
</dbReference>
<evidence type="ECO:0000256" key="1">
    <source>
        <dbReference type="ARBA" id="ARBA00022679"/>
    </source>
</evidence>
<dbReference type="PANTHER" id="PTHR42919">
    <property type="entry name" value="N-ALPHA-ACETYLTRANSFERASE"/>
    <property type="match status" value="1"/>
</dbReference>
<evidence type="ECO:0000313" key="5">
    <source>
        <dbReference type="EMBL" id="KAF2237924.1"/>
    </source>
</evidence>
<dbReference type="GO" id="GO:0007064">
    <property type="term" value="P:mitotic sister chromatid cohesion"/>
    <property type="evidence" value="ECO:0007669"/>
    <property type="project" value="TreeGrafter"/>
</dbReference>
<evidence type="ECO:0000313" key="6">
    <source>
        <dbReference type="Proteomes" id="UP000800092"/>
    </source>
</evidence>
<keyword evidence="6" id="KW-1185">Reference proteome</keyword>
<feature type="region of interest" description="Disordered" evidence="3">
    <location>
        <begin position="142"/>
        <end position="165"/>
    </location>
</feature>
<dbReference type="EMBL" id="ML991778">
    <property type="protein sequence ID" value="KAF2237924.1"/>
    <property type="molecule type" value="Genomic_DNA"/>
</dbReference>
<dbReference type="InterPro" id="IPR051556">
    <property type="entry name" value="N-term/lysine_N-AcTrnsfr"/>
</dbReference>
<evidence type="ECO:0000256" key="3">
    <source>
        <dbReference type="SAM" id="MobiDB-lite"/>
    </source>
</evidence>
<dbReference type="InterPro" id="IPR000182">
    <property type="entry name" value="GNAT_dom"/>
</dbReference>
<sequence length="265" mass="29670">MSSLPVSIERLLEAGETRQTNPQSQPPAETNPSLDPATSDIANKVANMTREVSSSRTTSPPTVSSRLRTLPPNVSLDPVKPHTLPAFQRLNSLLLPIPYPKNFYTETLTDEVTASVTLLAIWHDRPTDTGTVVGGVRCKLLSPPPSSPRLPSPPPSSSPSESMEKWWEQQRQVPPILYISTLAVLAPYRRHNIATHLLLTLLVRAVADYGIEEVQAHVWEANEEALAWYEARGFVRVEFEDQYYRRLQPGGAWRIVKEVTEADFW</sequence>
<keyword evidence="2" id="KW-0012">Acyltransferase</keyword>
<feature type="region of interest" description="Disordered" evidence="3">
    <location>
        <begin position="1"/>
        <end position="76"/>
    </location>
</feature>
<feature type="domain" description="N-acetyltransferase" evidence="4">
    <location>
        <begin position="74"/>
        <end position="260"/>
    </location>
</feature>
<dbReference type="PROSITE" id="PS51186">
    <property type="entry name" value="GNAT"/>
    <property type="match status" value="1"/>
</dbReference>
<feature type="compositionally biased region" description="Pro residues" evidence="3">
    <location>
        <begin position="142"/>
        <end position="157"/>
    </location>
</feature>
<accession>A0A6A6HIG1</accession>
<dbReference type="Pfam" id="PF00583">
    <property type="entry name" value="Acetyltransf_1"/>
    <property type="match status" value="1"/>
</dbReference>
<keyword evidence="1" id="KW-0808">Transferase</keyword>
<reference evidence="5" key="1">
    <citation type="journal article" date="2020" name="Stud. Mycol.">
        <title>101 Dothideomycetes genomes: a test case for predicting lifestyles and emergence of pathogens.</title>
        <authorList>
            <person name="Haridas S."/>
            <person name="Albert R."/>
            <person name="Binder M."/>
            <person name="Bloem J."/>
            <person name="Labutti K."/>
            <person name="Salamov A."/>
            <person name="Andreopoulos B."/>
            <person name="Baker S."/>
            <person name="Barry K."/>
            <person name="Bills G."/>
            <person name="Bluhm B."/>
            <person name="Cannon C."/>
            <person name="Castanera R."/>
            <person name="Culley D."/>
            <person name="Daum C."/>
            <person name="Ezra D."/>
            <person name="Gonzalez J."/>
            <person name="Henrissat B."/>
            <person name="Kuo A."/>
            <person name="Liang C."/>
            <person name="Lipzen A."/>
            <person name="Lutzoni F."/>
            <person name="Magnuson J."/>
            <person name="Mondo S."/>
            <person name="Nolan M."/>
            <person name="Ohm R."/>
            <person name="Pangilinan J."/>
            <person name="Park H.-J."/>
            <person name="Ramirez L."/>
            <person name="Alfaro M."/>
            <person name="Sun H."/>
            <person name="Tritt A."/>
            <person name="Yoshinaga Y."/>
            <person name="Zwiers L.-H."/>
            <person name="Turgeon B."/>
            <person name="Goodwin S."/>
            <person name="Spatafora J."/>
            <person name="Crous P."/>
            <person name="Grigoriev I."/>
        </authorList>
    </citation>
    <scope>NUCLEOTIDE SEQUENCE</scope>
    <source>
        <strain evidence="5">Tuck. ex Michener</strain>
    </source>
</reference>
<protein>
    <recommendedName>
        <fullName evidence="4">N-acetyltransferase domain-containing protein</fullName>
    </recommendedName>
</protein>
<gene>
    <name evidence="5" type="ORF">EV356DRAFT_529829</name>
</gene>
<dbReference type="Proteomes" id="UP000800092">
    <property type="component" value="Unassembled WGS sequence"/>
</dbReference>
<evidence type="ECO:0000256" key="2">
    <source>
        <dbReference type="ARBA" id="ARBA00023315"/>
    </source>
</evidence>
<proteinExistence type="predicted"/>
<feature type="compositionally biased region" description="Low complexity" evidence="3">
    <location>
        <begin position="49"/>
        <end position="69"/>
    </location>
</feature>
<dbReference type="CDD" id="cd04301">
    <property type="entry name" value="NAT_SF"/>
    <property type="match status" value="1"/>
</dbReference>
<dbReference type="InterPro" id="IPR016181">
    <property type="entry name" value="Acyl_CoA_acyltransferase"/>
</dbReference>
<organism evidence="5 6">
    <name type="scientific">Viridothelium virens</name>
    <name type="common">Speckled blister lichen</name>
    <name type="synonym">Trypethelium virens</name>
    <dbReference type="NCBI Taxonomy" id="1048519"/>
    <lineage>
        <taxon>Eukaryota</taxon>
        <taxon>Fungi</taxon>
        <taxon>Dikarya</taxon>
        <taxon>Ascomycota</taxon>
        <taxon>Pezizomycotina</taxon>
        <taxon>Dothideomycetes</taxon>
        <taxon>Dothideomycetes incertae sedis</taxon>
        <taxon>Trypetheliales</taxon>
        <taxon>Trypetheliaceae</taxon>
        <taxon>Viridothelium</taxon>
    </lineage>
</organism>
<dbReference type="Gene3D" id="3.40.630.30">
    <property type="match status" value="1"/>
</dbReference>
<feature type="compositionally biased region" description="Polar residues" evidence="3">
    <location>
        <begin position="17"/>
        <end position="33"/>
    </location>
</feature>
<dbReference type="PANTHER" id="PTHR42919:SF8">
    <property type="entry name" value="N-ALPHA-ACETYLTRANSFERASE 50"/>
    <property type="match status" value="1"/>
</dbReference>
<dbReference type="OrthoDB" id="47374at2759"/>
<dbReference type="GO" id="GO:0031415">
    <property type="term" value="C:NatA complex"/>
    <property type="evidence" value="ECO:0007669"/>
    <property type="project" value="TreeGrafter"/>
</dbReference>
<dbReference type="SUPFAM" id="SSF55729">
    <property type="entry name" value="Acyl-CoA N-acyltransferases (Nat)"/>
    <property type="match status" value="1"/>
</dbReference>
<evidence type="ECO:0000259" key="4">
    <source>
        <dbReference type="PROSITE" id="PS51186"/>
    </source>
</evidence>
<name>A0A6A6HIG1_VIRVR</name>
<dbReference type="AlphaFoldDB" id="A0A6A6HIG1"/>